<name>A0ABQ6M116_9GAMM</name>
<dbReference type="EMBL" id="BSYJ01000004">
    <property type="protein sequence ID" value="GMG88013.1"/>
    <property type="molecule type" value="Genomic_DNA"/>
</dbReference>
<feature type="domain" description="Fe/B12 periplasmic-binding" evidence="1">
    <location>
        <begin position="23"/>
        <end position="269"/>
    </location>
</feature>
<dbReference type="PANTHER" id="PTHR30535:SF34">
    <property type="entry name" value="MOLYBDATE-BINDING PROTEIN MOLA"/>
    <property type="match status" value="1"/>
</dbReference>
<comment type="caution">
    <text evidence="2">The sequence shown here is derived from an EMBL/GenBank/DDBJ whole genome shotgun (WGS) entry which is preliminary data.</text>
</comment>
<dbReference type="InterPro" id="IPR002491">
    <property type="entry name" value="ABC_transptr_periplasmic_BD"/>
</dbReference>
<dbReference type="SUPFAM" id="SSF53807">
    <property type="entry name" value="Helical backbone' metal receptor"/>
    <property type="match status" value="1"/>
</dbReference>
<dbReference type="InterPro" id="IPR050902">
    <property type="entry name" value="ABC_Transporter_SBP"/>
</dbReference>
<evidence type="ECO:0000313" key="3">
    <source>
        <dbReference type="Proteomes" id="UP001224392"/>
    </source>
</evidence>
<evidence type="ECO:0000259" key="1">
    <source>
        <dbReference type="PROSITE" id="PS50983"/>
    </source>
</evidence>
<dbReference type="PROSITE" id="PS50983">
    <property type="entry name" value="FE_B12_PBP"/>
    <property type="match status" value="1"/>
</dbReference>
<gene>
    <name evidence="2" type="ORF">MNKW57_23340</name>
</gene>
<sequence>MQSLLLFLFALSFSLSGEARPERIASLNLCLDQLLLELVPHEHIVSLTWLAADPRYGNRDIPDHIRLNHGRAEELLPLQPDLVLVGQYGAGRAAQFLKGLGVRVEAIADPADIDGIYRQVNALGELTGRAAAAQAYTRALQKTLGPLKVAGPRPKVVVYSPNGIVMGKGMLENQLLELAGFDNLAARAGVEYVKPVSLESVLDWQPDALIIAGVYPQFSLANVPLRHRALLRAYPEEKRFYMPPELGQCPAAIAGGVVEKLREFRQRIK</sequence>
<dbReference type="Proteomes" id="UP001224392">
    <property type="component" value="Unassembled WGS sequence"/>
</dbReference>
<dbReference type="Pfam" id="PF01497">
    <property type="entry name" value="Peripla_BP_2"/>
    <property type="match status" value="1"/>
</dbReference>
<protein>
    <recommendedName>
        <fullName evidence="1">Fe/B12 periplasmic-binding domain-containing protein</fullName>
    </recommendedName>
</protein>
<keyword evidence="3" id="KW-1185">Reference proteome</keyword>
<evidence type="ECO:0000313" key="2">
    <source>
        <dbReference type="EMBL" id="GMG88013.1"/>
    </source>
</evidence>
<reference evidence="2 3" key="1">
    <citation type="submission" date="2023-04" db="EMBL/GenBank/DDBJ databases">
        <title>Marinobulbifer ophiurae gen. nov., sp. Nov., isolate from tissue of brittle star Ophioplocus japonicus.</title>
        <authorList>
            <person name="Kawano K."/>
            <person name="Sawayama S."/>
            <person name="Nakagawa S."/>
        </authorList>
    </citation>
    <scope>NUCLEOTIDE SEQUENCE [LARGE SCALE GENOMIC DNA]</scope>
    <source>
        <strain evidence="2 3">NKW57</strain>
    </source>
</reference>
<dbReference type="RefSeq" id="WP_285764621.1">
    <property type="nucleotide sequence ID" value="NZ_BSYJ01000004.1"/>
</dbReference>
<dbReference type="PANTHER" id="PTHR30535">
    <property type="entry name" value="VITAMIN B12-BINDING PROTEIN"/>
    <property type="match status" value="1"/>
</dbReference>
<proteinExistence type="predicted"/>
<accession>A0ABQ6M116</accession>
<organism evidence="2 3">
    <name type="scientific">Biformimicrobium ophioploci</name>
    <dbReference type="NCBI Taxonomy" id="3036711"/>
    <lineage>
        <taxon>Bacteria</taxon>
        <taxon>Pseudomonadati</taxon>
        <taxon>Pseudomonadota</taxon>
        <taxon>Gammaproteobacteria</taxon>
        <taxon>Cellvibrionales</taxon>
        <taxon>Microbulbiferaceae</taxon>
        <taxon>Biformimicrobium</taxon>
    </lineage>
</organism>
<dbReference type="Gene3D" id="3.40.50.1980">
    <property type="entry name" value="Nitrogenase molybdenum iron protein domain"/>
    <property type="match status" value="2"/>
</dbReference>